<comment type="caution">
    <text evidence="1">The sequence shown here is derived from an EMBL/GenBank/DDBJ whole genome shotgun (WGS) entry which is preliminary data.</text>
</comment>
<keyword evidence="2" id="KW-1185">Reference proteome</keyword>
<sequence>MGIKFRIVGPLSQFQTTYFCAELSVPMSSIRVIPLTQHPEALKTCTLPVLTDLCSCYPQIGSIRRETGYTKDDHAIIALYI</sequence>
<dbReference type="Proteomes" id="UP001367508">
    <property type="component" value="Unassembled WGS sequence"/>
</dbReference>
<evidence type="ECO:0000313" key="2">
    <source>
        <dbReference type="Proteomes" id="UP001367508"/>
    </source>
</evidence>
<dbReference type="AlphaFoldDB" id="A0AAN9L3B6"/>
<accession>A0AAN9L3B6</accession>
<gene>
    <name evidence="1" type="ORF">VNO77_22576</name>
</gene>
<evidence type="ECO:0000313" key="1">
    <source>
        <dbReference type="EMBL" id="KAK7328469.1"/>
    </source>
</evidence>
<proteinExistence type="predicted"/>
<reference evidence="1 2" key="1">
    <citation type="submission" date="2024-01" db="EMBL/GenBank/DDBJ databases">
        <title>The genomes of 5 underutilized Papilionoideae crops provide insights into root nodulation and disease resistanc.</title>
        <authorList>
            <person name="Jiang F."/>
        </authorList>
    </citation>
    <scope>NUCLEOTIDE SEQUENCE [LARGE SCALE GENOMIC DNA]</scope>
    <source>
        <strain evidence="1">LVBAO_FW01</strain>
        <tissue evidence="1">Leaves</tissue>
    </source>
</reference>
<organism evidence="1 2">
    <name type="scientific">Canavalia gladiata</name>
    <name type="common">Sword bean</name>
    <name type="synonym">Dolichos gladiatus</name>
    <dbReference type="NCBI Taxonomy" id="3824"/>
    <lineage>
        <taxon>Eukaryota</taxon>
        <taxon>Viridiplantae</taxon>
        <taxon>Streptophyta</taxon>
        <taxon>Embryophyta</taxon>
        <taxon>Tracheophyta</taxon>
        <taxon>Spermatophyta</taxon>
        <taxon>Magnoliopsida</taxon>
        <taxon>eudicotyledons</taxon>
        <taxon>Gunneridae</taxon>
        <taxon>Pentapetalae</taxon>
        <taxon>rosids</taxon>
        <taxon>fabids</taxon>
        <taxon>Fabales</taxon>
        <taxon>Fabaceae</taxon>
        <taxon>Papilionoideae</taxon>
        <taxon>50 kb inversion clade</taxon>
        <taxon>NPAAA clade</taxon>
        <taxon>indigoferoid/millettioid clade</taxon>
        <taxon>Phaseoleae</taxon>
        <taxon>Canavalia</taxon>
    </lineage>
</organism>
<protein>
    <submittedName>
        <fullName evidence="1">Uncharacterized protein</fullName>
    </submittedName>
</protein>
<name>A0AAN9L3B6_CANGL</name>
<dbReference type="EMBL" id="JAYMYQ010000005">
    <property type="protein sequence ID" value="KAK7328469.1"/>
    <property type="molecule type" value="Genomic_DNA"/>
</dbReference>